<dbReference type="GO" id="GO:0020037">
    <property type="term" value="F:heme binding"/>
    <property type="evidence" value="ECO:0007669"/>
    <property type="project" value="InterPro"/>
</dbReference>
<evidence type="ECO:0000256" key="6">
    <source>
        <dbReference type="ARBA" id="ARBA00023004"/>
    </source>
</evidence>
<dbReference type="InterPro" id="IPR036396">
    <property type="entry name" value="Cyt_P450_sf"/>
</dbReference>
<keyword evidence="5" id="KW-0560">Oxidoreductase</keyword>
<accession>A0AAD7ZBX0</accession>
<evidence type="ECO:0000313" key="9">
    <source>
        <dbReference type="Proteomes" id="UP001233999"/>
    </source>
</evidence>
<dbReference type="GO" id="GO:0005506">
    <property type="term" value="F:iron ion binding"/>
    <property type="evidence" value="ECO:0007669"/>
    <property type="project" value="InterPro"/>
</dbReference>
<evidence type="ECO:0000256" key="7">
    <source>
        <dbReference type="ARBA" id="ARBA00023033"/>
    </source>
</evidence>
<dbReference type="GO" id="GO:0006805">
    <property type="term" value="P:xenobiotic metabolic process"/>
    <property type="evidence" value="ECO:0007669"/>
    <property type="project" value="TreeGrafter"/>
</dbReference>
<sequence length="140" mass="16064">MITIFLAVVAIILLYRLLIFRPKNFPPGPPCLPIVGSIPFIPSKNVHFVMQGEWKKKYGNIVGLMFGQRPAIAVSGAEEVLECLRREEFQGRPDTFNSRDRAFYKRLGFFFNDGPAWLETRRFTLRHLKILVLGKSLLKA</sequence>
<keyword evidence="9" id="KW-1185">Reference proteome</keyword>
<evidence type="ECO:0000256" key="1">
    <source>
        <dbReference type="ARBA" id="ARBA00001971"/>
    </source>
</evidence>
<comment type="cofactor">
    <cofactor evidence="1">
        <name>heme</name>
        <dbReference type="ChEBI" id="CHEBI:30413"/>
    </cofactor>
</comment>
<dbReference type="Gene3D" id="1.10.630.10">
    <property type="entry name" value="Cytochrome P450"/>
    <property type="match status" value="1"/>
</dbReference>
<dbReference type="PANTHER" id="PTHR24300:SF376">
    <property type="entry name" value="CYTOCHROME P450 15A1"/>
    <property type="match status" value="1"/>
</dbReference>
<keyword evidence="4" id="KW-0479">Metal-binding</keyword>
<dbReference type="GO" id="GO:0006082">
    <property type="term" value="P:organic acid metabolic process"/>
    <property type="evidence" value="ECO:0007669"/>
    <property type="project" value="TreeGrafter"/>
</dbReference>
<reference evidence="8" key="2">
    <citation type="submission" date="2023-05" db="EMBL/GenBank/DDBJ databases">
        <authorList>
            <person name="Fouks B."/>
        </authorList>
    </citation>
    <scope>NUCLEOTIDE SEQUENCE</scope>
    <source>
        <strain evidence="8">Stay&amp;Tobe</strain>
        <tissue evidence="8">Testes</tissue>
    </source>
</reference>
<dbReference type="InterPro" id="IPR001128">
    <property type="entry name" value="Cyt_P450"/>
</dbReference>
<comment type="caution">
    <text evidence="8">The sequence shown here is derived from an EMBL/GenBank/DDBJ whole genome shotgun (WGS) entry which is preliminary data.</text>
</comment>
<evidence type="ECO:0000256" key="4">
    <source>
        <dbReference type="ARBA" id="ARBA00022723"/>
    </source>
</evidence>
<dbReference type="InterPro" id="IPR050182">
    <property type="entry name" value="Cytochrome_P450_fam2"/>
</dbReference>
<gene>
    <name evidence="8" type="ORF">L9F63_005610</name>
</gene>
<reference evidence="8" key="1">
    <citation type="journal article" date="2023" name="IScience">
        <title>Live-bearing cockroach genome reveals convergent evolutionary mechanisms linked to viviparity in insects and beyond.</title>
        <authorList>
            <person name="Fouks B."/>
            <person name="Harrison M.C."/>
            <person name="Mikhailova A.A."/>
            <person name="Marchal E."/>
            <person name="English S."/>
            <person name="Carruthers M."/>
            <person name="Jennings E.C."/>
            <person name="Chiamaka E.L."/>
            <person name="Frigard R.A."/>
            <person name="Pippel M."/>
            <person name="Attardo G.M."/>
            <person name="Benoit J.B."/>
            <person name="Bornberg-Bauer E."/>
            <person name="Tobe S.S."/>
        </authorList>
    </citation>
    <scope>NUCLEOTIDE SEQUENCE</scope>
    <source>
        <strain evidence="8">Stay&amp;Tobe</strain>
    </source>
</reference>
<keyword evidence="7" id="KW-0503">Monooxygenase</keyword>
<evidence type="ECO:0000313" key="8">
    <source>
        <dbReference type="EMBL" id="KAJ9577819.1"/>
    </source>
</evidence>
<evidence type="ECO:0008006" key="10">
    <source>
        <dbReference type="Google" id="ProtNLM"/>
    </source>
</evidence>
<dbReference type="GO" id="GO:0005737">
    <property type="term" value="C:cytoplasm"/>
    <property type="evidence" value="ECO:0007669"/>
    <property type="project" value="TreeGrafter"/>
</dbReference>
<proteinExistence type="inferred from homology"/>
<evidence type="ECO:0000256" key="5">
    <source>
        <dbReference type="ARBA" id="ARBA00023002"/>
    </source>
</evidence>
<dbReference type="GO" id="GO:0008395">
    <property type="term" value="F:steroid hydroxylase activity"/>
    <property type="evidence" value="ECO:0007669"/>
    <property type="project" value="TreeGrafter"/>
</dbReference>
<dbReference type="EMBL" id="JASPKZ010009342">
    <property type="protein sequence ID" value="KAJ9577819.1"/>
    <property type="molecule type" value="Genomic_DNA"/>
</dbReference>
<dbReference type="PANTHER" id="PTHR24300">
    <property type="entry name" value="CYTOCHROME P450 508A4-RELATED"/>
    <property type="match status" value="1"/>
</dbReference>
<organism evidence="8 9">
    <name type="scientific">Diploptera punctata</name>
    <name type="common">Pacific beetle cockroach</name>
    <dbReference type="NCBI Taxonomy" id="6984"/>
    <lineage>
        <taxon>Eukaryota</taxon>
        <taxon>Metazoa</taxon>
        <taxon>Ecdysozoa</taxon>
        <taxon>Arthropoda</taxon>
        <taxon>Hexapoda</taxon>
        <taxon>Insecta</taxon>
        <taxon>Pterygota</taxon>
        <taxon>Neoptera</taxon>
        <taxon>Polyneoptera</taxon>
        <taxon>Dictyoptera</taxon>
        <taxon>Blattodea</taxon>
        <taxon>Blaberoidea</taxon>
        <taxon>Blaberidae</taxon>
        <taxon>Diplopterinae</taxon>
        <taxon>Diploptera</taxon>
    </lineage>
</organism>
<dbReference type="Proteomes" id="UP001233999">
    <property type="component" value="Unassembled WGS sequence"/>
</dbReference>
<comment type="similarity">
    <text evidence="2">Belongs to the cytochrome P450 family.</text>
</comment>
<dbReference type="SUPFAM" id="SSF48264">
    <property type="entry name" value="Cytochrome P450"/>
    <property type="match status" value="1"/>
</dbReference>
<keyword evidence="6" id="KW-0408">Iron</keyword>
<name>A0AAD7ZBX0_DIPPU</name>
<protein>
    <recommendedName>
        <fullName evidence="10">Cytochrome P450</fullName>
    </recommendedName>
</protein>
<evidence type="ECO:0000256" key="2">
    <source>
        <dbReference type="ARBA" id="ARBA00010617"/>
    </source>
</evidence>
<dbReference type="AlphaFoldDB" id="A0AAD7ZBX0"/>
<dbReference type="GO" id="GO:0016712">
    <property type="term" value="F:oxidoreductase activity, acting on paired donors, with incorporation or reduction of molecular oxygen, reduced flavin or flavoprotein as one donor, and incorporation of one atom of oxygen"/>
    <property type="evidence" value="ECO:0007669"/>
    <property type="project" value="TreeGrafter"/>
</dbReference>
<dbReference type="Pfam" id="PF00067">
    <property type="entry name" value="p450"/>
    <property type="match status" value="1"/>
</dbReference>
<keyword evidence="3" id="KW-0349">Heme</keyword>
<evidence type="ECO:0000256" key="3">
    <source>
        <dbReference type="ARBA" id="ARBA00022617"/>
    </source>
</evidence>